<dbReference type="RefSeq" id="WP_145109893.1">
    <property type="nucleotide sequence ID" value="NZ_CP036349.1"/>
</dbReference>
<sequence>MPQDPELKVDDAMPSAAALRFVKGSVGDPKKPVTTQTKKTSAAEGGEVVETGGPDQPTRTARAESQRRPRQQPKPVESQPTHYVLLSTKIRPEIKRRLAEVRHQRVMANDPVCTLKQFIEEAVESWLKFEKTGAQPHSSGASQPTASSRVPREPFNNQIRVDLKRMLMEASHRRKMRGNPSHTILAVVEEAITAWLGTGRASR</sequence>
<feature type="region of interest" description="Disordered" evidence="1">
    <location>
        <begin position="132"/>
        <end position="155"/>
    </location>
</feature>
<protein>
    <submittedName>
        <fullName evidence="2">Uncharacterized protein</fullName>
    </submittedName>
</protein>
<proteinExistence type="predicted"/>
<dbReference type="Proteomes" id="UP000316426">
    <property type="component" value="Chromosome"/>
</dbReference>
<evidence type="ECO:0000256" key="1">
    <source>
        <dbReference type="SAM" id="MobiDB-lite"/>
    </source>
</evidence>
<accession>A0A518K644</accession>
<dbReference type="KEGG" id="bmei:Spa11_14430"/>
<dbReference type="AlphaFoldDB" id="A0A518K644"/>
<evidence type="ECO:0000313" key="3">
    <source>
        <dbReference type="Proteomes" id="UP000316426"/>
    </source>
</evidence>
<name>A0A518K644_9BACT</name>
<feature type="compositionally biased region" description="Low complexity" evidence="1">
    <location>
        <begin position="32"/>
        <end position="53"/>
    </location>
</feature>
<feature type="compositionally biased region" description="Polar residues" evidence="1">
    <location>
        <begin position="135"/>
        <end position="148"/>
    </location>
</feature>
<organism evidence="2 3">
    <name type="scientific">Botrimarina mediterranea</name>
    <dbReference type="NCBI Taxonomy" id="2528022"/>
    <lineage>
        <taxon>Bacteria</taxon>
        <taxon>Pseudomonadati</taxon>
        <taxon>Planctomycetota</taxon>
        <taxon>Planctomycetia</taxon>
        <taxon>Pirellulales</taxon>
        <taxon>Lacipirellulaceae</taxon>
        <taxon>Botrimarina</taxon>
    </lineage>
</organism>
<gene>
    <name evidence="2" type="ORF">Spa11_14430</name>
</gene>
<feature type="region of interest" description="Disordered" evidence="1">
    <location>
        <begin position="21"/>
        <end position="81"/>
    </location>
</feature>
<evidence type="ECO:0000313" key="2">
    <source>
        <dbReference type="EMBL" id="QDV73247.1"/>
    </source>
</evidence>
<dbReference type="EMBL" id="CP036349">
    <property type="protein sequence ID" value="QDV73247.1"/>
    <property type="molecule type" value="Genomic_DNA"/>
</dbReference>
<reference evidence="2 3" key="1">
    <citation type="submission" date="2019-02" db="EMBL/GenBank/DDBJ databases">
        <title>Deep-cultivation of Planctomycetes and their phenomic and genomic characterization uncovers novel biology.</title>
        <authorList>
            <person name="Wiegand S."/>
            <person name="Jogler M."/>
            <person name="Boedeker C."/>
            <person name="Pinto D."/>
            <person name="Vollmers J."/>
            <person name="Rivas-Marin E."/>
            <person name="Kohn T."/>
            <person name="Peeters S.H."/>
            <person name="Heuer A."/>
            <person name="Rast P."/>
            <person name="Oberbeckmann S."/>
            <person name="Bunk B."/>
            <person name="Jeske O."/>
            <person name="Meyerdierks A."/>
            <person name="Storesund J.E."/>
            <person name="Kallscheuer N."/>
            <person name="Luecker S."/>
            <person name="Lage O.M."/>
            <person name="Pohl T."/>
            <person name="Merkel B.J."/>
            <person name="Hornburger P."/>
            <person name="Mueller R.-W."/>
            <person name="Bruemmer F."/>
            <person name="Labrenz M."/>
            <person name="Spormann A.M."/>
            <person name="Op den Camp H."/>
            <person name="Overmann J."/>
            <person name="Amann R."/>
            <person name="Jetten M.S.M."/>
            <person name="Mascher T."/>
            <person name="Medema M.H."/>
            <person name="Devos D.P."/>
            <person name="Kaster A.-K."/>
            <person name="Ovreas L."/>
            <person name="Rohde M."/>
            <person name="Galperin M.Y."/>
            <person name="Jogler C."/>
        </authorList>
    </citation>
    <scope>NUCLEOTIDE SEQUENCE [LARGE SCALE GENOMIC DNA]</scope>
    <source>
        <strain evidence="2 3">Spa11</strain>
    </source>
</reference>
<keyword evidence="3" id="KW-1185">Reference proteome</keyword>